<accession>A0A6A6ILP4</accession>
<sequence length="227" mass="24127">MAPVFSIAVLLYPGADVMDFSGPVEIFSTRPQPGEPEFKITTFAHNSPVKAGALVYVPHASFAEVESRLEEYDILVVPGAHPDMLKTFIPSEEGKQIAGLVRRFAGLKPRGETGYRVVQSVCTGALLLAASGILAGRTVTTHHIAYDALKQVADQAAGGESGVNVVRKRWVDAGITEAGVRIVNAGGVTSGIDASLWVVELLVGKERAALMAEVAEFERRGEEGWGV</sequence>
<name>A0A6A6ILP4_9PLEO</name>
<dbReference type="Gene3D" id="3.40.50.880">
    <property type="match status" value="1"/>
</dbReference>
<dbReference type="SUPFAM" id="SSF52317">
    <property type="entry name" value="Class I glutamine amidotransferase-like"/>
    <property type="match status" value="1"/>
</dbReference>
<evidence type="ECO:0000259" key="1">
    <source>
        <dbReference type="Pfam" id="PF01965"/>
    </source>
</evidence>
<organism evidence="2 3">
    <name type="scientific">Trematosphaeria pertusa</name>
    <dbReference type="NCBI Taxonomy" id="390896"/>
    <lineage>
        <taxon>Eukaryota</taxon>
        <taxon>Fungi</taxon>
        <taxon>Dikarya</taxon>
        <taxon>Ascomycota</taxon>
        <taxon>Pezizomycotina</taxon>
        <taxon>Dothideomycetes</taxon>
        <taxon>Pleosporomycetidae</taxon>
        <taxon>Pleosporales</taxon>
        <taxon>Massarineae</taxon>
        <taxon>Trematosphaeriaceae</taxon>
        <taxon>Trematosphaeria</taxon>
    </lineage>
</organism>
<dbReference type="InterPro" id="IPR052158">
    <property type="entry name" value="INH-QAR"/>
</dbReference>
<evidence type="ECO:0000313" key="3">
    <source>
        <dbReference type="Proteomes" id="UP000800094"/>
    </source>
</evidence>
<evidence type="ECO:0000313" key="2">
    <source>
        <dbReference type="EMBL" id="KAF2251326.1"/>
    </source>
</evidence>
<dbReference type="Pfam" id="PF01965">
    <property type="entry name" value="DJ-1_PfpI"/>
    <property type="match status" value="1"/>
</dbReference>
<dbReference type="OrthoDB" id="543156at2759"/>
<dbReference type="InterPro" id="IPR002818">
    <property type="entry name" value="DJ-1/PfpI"/>
</dbReference>
<proteinExistence type="predicted"/>
<protein>
    <submittedName>
        <fullName evidence="2">Transcriptional regulator</fullName>
    </submittedName>
</protein>
<dbReference type="AlphaFoldDB" id="A0A6A6ILP4"/>
<keyword evidence="3" id="KW-1185">Reference proteome</keyword>
<dbReference type="PANTHER" id="PTHR43130">
    <property type="entry name" value="ARAC-FAMILY TRANSCRIPTIONAL REGULATOR"/>
    <property type="match status" value="1"/>
</dbReference>
<dbReference type="EMBL" id="ML987193">
    <property type="protein sequence ID" value="KAF2251326.1"/>
    <property type="molecule type" value="Genomic_DNA"/>
</dbReference>
<dbReference type="InterPro" id="IPR029062">
    <property type="entry name" value="Class_I_gatase-like"/>
</dbReference>
<feature type="domain" description="DJ-1/PfpI" evidence="1">
    <location>
        <begin position="6"/>
        <end position="154"/>
    </location>
</feature>
<dbReference type="RefSeq" id="XP_033686330.1">
    <property type="nucleotide sequence ID" value="XM_033828716.1"/>
</dbReference>
<dbReference type="PANTHER" id="PTHR43130:SF3">
    <property type="entry name" value="HTH-TYPE TRANSCRIPTIONAL REGULATOR RV1931C"/>
    <property type="match status" value="1"/>
</dbReference>
<gene>
    <name evidence="2" type="ORF">BU26DRAFT_518015</name>
</gene>
<dbReference type="GeneID" id="54582046"/>
<dbReference type="Proteomes" id="UP000800094">
    <property type="component" value="Unassembled WGS sequence"/>
</dbReference>
<reference evidence="2" key="1">
    <citation type="journal article" date="2020" name="Stud. Mycol.">
        <title>101 Dothideomycetes genomes: a test case for predicting lifestyles and emergence of pathogens.</title>
        <authorList>
            <person name="Haridas S."/>
            <person name="Albert R."/>
            <person name="Binder M."/>
            <person name="Bloem J."/>
            <person name="Labutti K."/>
            <person name="Salamov A."/>
            <person name="Andreopoulos B."/>
            <person name="Baker S."/>
            <person name="Barry K."/>
            <person name="Bills G."/>
            <person name="Bluhm B."/>
            <person name="Cannon C."/>
            <person name="Castanera R."/>
            <person name="Culley D."/>
            <person name="Daum C."/>
            <person name="Ezra D."/>
            <person name="Gonzalez J."/>
            <person name="Henrissat B."/>
            <person name="Kuo A."/>
            <person name="Liang C."/>
            <person name="Lipzen A."/>
            <person name="Lutzoni F."/>
            <person name="Magnuson J."/>
            <person name="Mondo S."/>
            <person name="Nolan M."/>
            <person name="Ohm R."/>
            <person name="Pangilinan J."/>
            <person name="Park H.-J."/>
            <person name="Ramirez L."/>
            <person name="Alfaro M."/>
            <person name="Sun H."/>
            <person name="Tritt A."/>
            <person name="Yoshinaga Y."/>
            <person name="Zwiers L.-H."/>
            <person name="Turgeon B."/>
            <person name="Goodwin S."/>
            <person name="Spatafora J."/>
            <person name="Crous P."/>
            <person name="Grigoriev I."/>
        </authorList>
    </citation>
    <scope>NUCLEOTIDE SEQUENCE</scope>
    <source>
        <strain evidence="2">CBS 122368</strain>
    </source>
</reference>